<dbReference type="Pfam" id="PF03837">
    <property type="entry name" value="RecT"/>
    <property type="match status" value="1"/>
</dbReference>
<dbReference type="InterPro" id="IPR004590">
    <property type="entry name" value="ssDNA_annealing_RecT"/>
</dbReference>
<evidence type="ECO:0000256" key="1">
    <source>
        <dbReference type="SAM" id="MobiDB-lite"/>
    </source>
</evidence>
<comment type="caution">
    <text evidence="2">The sequence shown here is derived from an EMBL/GenBank/DDBJ whole genome shotgun (WGS) entry which is preliminary data.</text>
</comment>
<feature type="region of interest" description="Disordered" evidence="1">
    <location>
        <begin position="85"/>
        <end position="119"/>
    </location>
</feature>
<proteinExistence type="predicted"/>
<dbReference type="GO" id="GO:0006259">
    <property type="term" value="P:DNA metabolic process"/>
    <property type="evidence" value="ECO:0007669"/>
    <property type="project" value="InterPro"/>
</dbReference>
<sequence>MCLSVQFEVMSKADVDKVRATSKASGNGPWVTHYEEMAKKTVIRRLFKYLPVSIELQTAVTLDERADAGLDQDNASILTGEYSVVDDQVPDGVNTETGEITEPAPGQQPDTGTDELNLE</sequence>
<accession>A0A367M157</accession>
<dbReference type="NCBIfam" id="TIGR00616">
    <property type="entry name" value="rect"/>
    <property type="match status" value="1"/>
</dbReference>
<dbReference type="InterPro" id="IPR018330">
    <property type="entry name" value="RecT_fam"/>
</dbReference>
<feature type="non-terminal residue" evidence="2">
    <location>
        <position position="1"/>
    </location>
</feature>
<dbReference type="Proteomes" id="UP000253594">
    <property type="component" value="Unassembled WGS sequence"/>
</dbReference>
<dbReference type="AlphaFoldDB" id="A0A367M157"/>
<name>A0A367M157_PSEAI</name>
<gene>
    <name evidence="2" type="ORF">DT376_30440</name>
</gene>
<organism evidence="2 3">
    <name type="scientific">Pseudomonas aeruginosa</name>
    <dbReference type="NCBI Taxonomy" id="287"/>
    <lineage>
        <taxon>Bacteria</taxon>
        <taxon>Pseudomonadati</taxon>
        <taxon>Pseudomonadota</taxon>
        <taxon>Gammaproteobacteria</taxon>
        <taxon>Pseudomonadales</taxon>
        <taxon>Pseudomonadaceae</taxon>
        <taxon>Pseudomonas</taxon>
    </lineage>
</organism>
<dbReference type="EMBL" id="QORE01001550">
    <property type="protein sequence ID" value="RCI71195.1"/>
    <property type="molecule type" value="Genomic_DNA"/>
</dbReference>
<protein>
    <submittedName>
        <fullName evidence="2">Recombinase RecT</fullName>
    </submittedName>
</protein>
<evidence type="ECO:0000313" key="3">
    <source>
        <dbReference type="Proteomes" id="UP000253594"/>
    </source>
</evidence>
<reference evidence="2 3" key="1">
    <citation type="submission" date="2018-07" db="EMBL/GenBank/DDBJ databases">
        <title>Mechanisms of high-level aminoglycoside resistance among Gram-negative pathogens in Brazil.</title>
        <authorList>
            <person name="Ballaben A.S."/>
            <person name="Darini A.L.C."/>
            <person name="Doi Y."/>
        </authorList>
    </citation>
    <scope>NUCLEOTIDE SEQUENCE [LARGE SCALE GENOMIC DNA]</scope>
    <source>
        <strain evidence="2 3">B2-305</strain>
    </source>
</reference>
<dbReference type="GO" id="GO:0003677">
    <property type="term" value="F:DNA binding"/>
    <property type="evidence" value="ECO:0007669"/>
    <property type="project" value="InterPro"/>
</dbReference>
<evidence type="ECO:0000313" key="2">
    <source>
        <dbReference type="EMBL" id="RCI71195.1"/>
    </source>
</evidence>